<name>A0A8D2FKR8_THEGE</name>
<organism evidence="2 3">
    <name type="scientific">Theropithecus gelada</name>
    <name type="common">Gelada baboon</name>
    <dbReference type="NCBI Taxonomy" id="9565"/>
    <lineage>
        <taxon>Eukaryota</taxon>
        <taxon>Metazoa</taxon>
        <taxon>Chordata</taxon>
        <taxon>Craniata</taxon>
        <taxon>Vertebrata</taxon>
        <taxon>Euteleostomi</taxon>
        <taxon>Mammalia</taxon>
        <taxon>Eutheria</taxon>
        <taxon>Euarchontoglires</taxon>
        <taxon>Primates</taxon>
        <taxon>Haplorrhini</taxon>
        <taxon>Catarrhini</taxon>
        <taxon>Cercopithecidae</taxon>
        <taxon>Cercopithecinae</taxon>
        <taxon>Theropithecus</taxon>
    </lineage>
</organism>
<dbReference type="Ensembl" id="ENSTGET00000026357.1">
    <property type="protein sequence ID" value="ENSTGEP00000022092.1"/>
    <property type="gene ID" value="ENSTGEG00000017847.1"/>
</dbReference>
<evidence type="ECO:0000313" key="3">
    <source>
        <dbReference type="Proteomes" id="UP000694411"/>
    </source>
</evidence>
<keyword evidence="1" id="KW-1133">Transmembrane helix</keyword>
<dbReference type="AlphaFoldDB" id="A0A8D2FKR8"/>
<sequence>MDFEDTFTAWYWRMLVVYGIGTWSLVGSVLCFAWKMAKPSGIEVQQKDGSTSGVPSKLSEPPKGFYVETIVTYKEDFVPITEKILNNWKSWTGGLGAEP</sequence>
<keyword evidence="1" id="KW-0812">Transmembrane</keyword>
<dbReference type="Proteomes" id="UP000694411">
    <property type="component" value="Chromosome 12"/>
</dbReference>
<accession>A0A8D2FKR8</accession>
<dbReference type="PANTHER" id="PTHR40386">
    <property type="entry name" value="SMALL INTEGRAL MEMBRANE PROTEIN 26"/>
    <property type="match status" value="1"/>
</dbReference>
<protein>
    <recommendedName>
        <fullName evidence="4">Small integral membrane protein 26</fullName>
    </recommendedName>
</protein>
<proteinExistence type="predicted"/>
<reference evidence="2" key="2">
    <citation type="submission" date="2025-08" db="UniProtKB">
        <authorList>
            <consortium name="Ensembl"/>
        </authorList>
    </citation>
    <scope>IDENTIFICATION</scope>
</reference>
<feature type="transmembrane region" description="Helical" evidence="1">
    <location>
        <begin position="12"/>
        <end position="34"/>
    </location>
</feature>
<evidence type="ECO:0000313" key="2">
    <source>
        <dbReference type="Ensembl" id="ENSTGEP00000022092.1"/>
    </source>
</evidence>
<evidence type="ECO:0000256" key="1">
    <source>
        <dbReference type="SAM" id="Phobius"/>
    </source>
</evidence>
<keyword evidence="1" id="KW-0472">Membrane</keyword>
<dbReference type="PANTHER" id="PTHR40386:SF1">
    <property type="entry name" value="SMALL INTEGRAL MEMBRANE PROTEIN 26"/>
    <property type="match status" value="1"/>
</dbReference>
<evidence type="ECO:0008006" key="4">
    <source>
        <dbReference type="Google" id="ProtNLM"/>
    </source>
</evidence>
<dbReference type="InterPro" id="IPR038831">
    <property type="entry name" value="SMIM26"/>
</dbReference>
<reference evidence="2" key="1">
    <citation type="submission" date="2018-05" db="EMBL/GenBank/DDBJ databases">
        <title>Whole genome of Theropithecus gelada.</title>
        <authorList>
            <person name="Chiou K.L."/>
            <person name="Snyder-Mackler N."/>
        </authorList>
    </citation>
    <scope>NUCLEOTIDE SEQUENCE [LARGE SCALE GENOMIC DNA]</scope>
</reference>
<keyword evidence="3" id="KW-1185">Reference proteome</keyword>
<reference evidence="2" key="3">
    <citation type="submission" date="2025-09" db="UniProtKB">
        <authorList>
            <consortium name="Ensembl"/>
        </authorList>
    </citation>
    <scope>IDENTIFICATION</scope>
</reference>